<dbReference type="EMBL" id="VDLX02000019">
    <property type="protein sequence ID" value="KAB8189590.1"/>
    <property type="molecule type" value="Genomic_DNA"/>
</dbReference>
<dbReference type="AlphaFoldDB" id="A0A5C4VN16"/>
<gene>
    <name evidence="1" type="ORF">FH608_039045</name>
</gene>
<organism evidence="1 2">
    <name type="scientific">Nonomuraea phyllanthi</name>
    <dbReference type="NCBI Taxonomy" id="2219224"/>
    <lineage>
        <taxon>Bacteria</taxon>
        <taxon>Bacillati</taxon>
        <taxon>Actinomycetota</taxon>
        <taxon>Actinomycetes</taxon>
        <taxon>Streptosporangiales</taxon>
        <taxon>Streptosporangiaceae</taxon>
        <taxon>Nonomuraea</taxon>
    </lineage>
</organism>
<sequence>MKEVEPLVRQVLAESGFPAIDLQREPWVVARDVAQAVAEGTLPIGKGADFLILELREKWTTPEEIWELNLLIDDGEALRGAPPADGELRQQASKIAQAAPGWRDAPQDPDLLPPD</sequence>
<evidence type="ECO:0000313" key="1">
    <source>
        <dbReference type="EMBL" id="KAB8189590.1"/>
    </source>
</evidence>
<evidence type="ECO:0000313" key="2">
    <source>
        <dbReference type="Proteomes" id="UP000312512"/>
    </source>
</evidence>
<proteinExistence type="predicted"/>
<dbReference type="OrthoDB" id="3524321at2"/>
<reference evidence="1 2" key="1">
    <citation type="submission" date="2019-10" db="EMBL/GenBank/DDBJ databases">
        <title>Nonomuraea sp. nov., isolated from Phyllanthus amarus.</title>
        <authorList>
            <person name="Klykleung N."/>
            <person name="Tanasupawat S."/>
        </authorList>
    </citation>
    <scope>NUCLEOTIDE SEQUENCE [LARGE SCALE GENOMIC DNA]</scope>
    <source>
        <strain evidence="1 2">PA1-10</strain>
    </source>
</reference>
<comment type="caution">
    <text evidence="1">The sequence shown here is derived from an EMBL/GenBank/DDBJ whole genome shotgun (WGS) entry which is preliminary data.</text>
</comment>
<accession>A0A5C4VN16</accession>
<protein>
    <submittedName>
        <fullName evidence="1">Uncharacterized protein</fullName>
    </submittedName>
</protein>
<dbReference type="RefSeq" id="WP_139635440.1">
    <property type="nucleotide sequence ID" value="NZ_VDLX02000019.1"/>
</dbReference>
<name>A0A5C4VN16_9ACTN</name>
<keyword evidence="2" id="KW-1185">Reference proteome</keyword>
<dbReference type="Proteomes" id="UP000312512">
    <property type="component" value="Unassembled WGS sequence"/>
</dbReference>